<dbReference type="SUPFAM" id="SSF47895">
    <property type="entry name" value="Transducin (alpha subunit), insertion domain"/>
    <property type="match status" value="1"/>
</dbReference>
<dbReference type="OrthoDB" id="5817230at2759"/>
<keyword evidence="4" id="KW-0807">Transducer</keyword>
<dbReference type="GO" id="GO:0005834">
    <property type="term" value="C:heterotrimeric G-protein complex"/>
    <property type="evidence" value="ECO:0007669"/>
    <property type="project" value="TreeGrafter"/>
</dbReference>
<evidence type="ECO:0000256" key="6">
    <source>
        <dbReference type="PIRSR" id="PIRSR601019-2"/>
    </source>
</evidence>
<evidence type="ECO:0000256" key="2">
    <source>
        <dbReference type="ARBA" id="ARBA00022741"/>
    </source>
</evidence>
<dbReference type="GO" id="GO:0005737">
    <property type="term" value="C:cytoplasm"/>
    <property type="evidence" value="ECO:0007669"/>
    <property type="project" value="TreeGrafter"/>
</dbReference>
<dbReference type="PROSITE" id="PS51882">
    <property type="entry name" value="G_ALPHA"/>
    <property type="match status" value="1"/>
</dbReference>
<feature type="binding site" evidence="5">
    <location>
        <position position="434"/>
    </location>
    <ligand>
        <name>GTP</name>
        <dbReference type="ChEBI" id="CHEBI:37565"/>
    </ligand>
</feature>
<accession>A0A0D7BK11</accession>
<dbReference type="GO" id="GO:0031683">
    <property type="term" value="F:G-protein beta/gamma-subunit complex binding"/>
    <property type="evidence" value="ECO:0007669"/>
    <property type="project" value="InterPro"/>
</dbReference>
<evidence type="ECO:0000313" key="8">
    <source>
        <dbReference type="EMBL" id="KIY70873.1"/>
    </source>
</evidence>
<dbReference type="Proteomes" id="UP000054007">
    <property type="component" value="Unassembled WGS sequence"/>
</dbReference>
<feature type="binding site" evidence="5">
    <location>
        <begin position="373"/>
        <end position="376"/>
    </location>
    <ligand>
        <name>GTP</name>
        <dbReference type="ChEBI" id="CHEBI:37565"/>
    </ligand>
</feature>
<evidence type="ECO:0000313" key="9">
    <source>
        <dbReference type="Proteomes" id="UP000054007"/>
    </source>
</evidence>
<dbReference type="FunFam" id="3.40.50.300:FF:000692">
    <property type="entry name" value="Guanine nucleotide-binding protein subunit alpha"/>
    <property type="match status" value="1"/>
</dbReference>
<dbReference type="AlphaFoldDB" id="A0A0D7BK11"/>
<dbReference type="GO" id="GO:0001664">
    <property type="term" value="F:G protein-coupled receptor binding"/>
    <property type="evidence" value="ECO:0007669"/>
    <property type="project" value="TreeGrafter"/>
</dbReference>
<dbReference type="InterPro" id="IPR011025">
    <property type="entry name" value="GproteinA_insert"/>
</dbReference>
<feature type="binding site" evidence="5">
    <location>
        <begin position="273"/>
        <end position="279"/>
    </location>
    <ligand>
        <name>GTP</name>
        <dbReference type="ChEBI" id="CHEBI:37565"/>
    </ligand>
</feature>
<name>A0A0D7BK11_9AGAR</name>
<dbReference type="Pfam" id="PF00503">
    <property type="entry name" value="G-alpha"/>
    <property type="match status" value="1"/>
</dbReference>
<dbReference type="SMART" id="SM00275">
    <property type="entry name" value="G_alpha"/>
    <property type="match status" value="1"/>
</dbReference>
<keyword evidence="3 5" id="KW-0342">GTP-binding</keyword>
<dbReference type="Gene3D" id="3.40.50.300">
    <property type="entry name" value="P-loop containing nucleotide triphosphate hydrolases"/>
    <property type="match status" value="2"/>
</dbReference>
<dbReference type="EMBL" id="KN880462">
    <property type="protein sequence ID" value="KIY70873.1"/>
    <property type="molecule type" value="Genomic_DNA"/>
</dbReference>
<organism evidence="8 9">
    <name type="scientific">Cylindrobasidium torrendii FP15055 ss-10</name>
    <dbReference type="NCBI Taxonomy" id="1314674"/>
    <lineage>
        <taxon>Eukaryota</taxon>
        <taxon>Fungi</taxon>
        <taxon>Dikarya</taxon>
        <taxon>Basidiomycota</taxon>
        <taxon>Agaricomycotina</taxon>
        <taxon>Agaricomycetes</taxon>
        <taxon>Agaricomycetidae</taxon>
        <taxon>Agaricales</taxon>
        <taxon>Marasmiineae</taxon>
        <taxon>Physalacriaceae</taxon>
        <taxon>Cylindrobasidium</taxon>
    </lineage>
</organism>
<dbReference type="InterPro" id="IPR027417">
    <property type="entry name" value="P-loop_NTPase"/>
</dbReference>
<dbReference type="GO" id="GO:0003924">
    <property type="term" value="F:GTPase activity"/>
    <property type="evidence" value="ECO:0007669"/>
    <property type="project" value="InterPro"/>
</dbReference>
<dbReference type="STRING" id="1314674.A0A0D7BK11"/>
<keyword evidence="2 5" id="KW-0547">Nucleotide-binding</keyword>
<feature type="region of interest" description="Disordered" evidence="7">
    <location>
        <begin position="1"/>
        <end position="40"/>
    </location>
</feature>
<dbReference type="InterPro" id="IPR001019">
    <property type="entry name" value="Gprotein_alpha_su"/>
</dbReference>
<evidence type="ECO:0000256" key="4">
    <source>
        <dbReference type="ARBA" id="ARBA00023224"/>
    </source>
</evidence>
<keyword evidence="1 6" id="KW-0479">Metal-binding</keyword>
<evidence type="ECO:0000256" key="5">
    <source>
        <dbReference type="PIRSR" id="PIRSR601019-1"/>
    </source>
</evidence>
<keyword evidence="9" id="KW-1185">Reference proteome</keyword>
<dbReference type="PANTHER" id="PTHR10218">
    <property type="entry name" value="GTP-BINDING PROTEIN ALPHA SUBUNIT"/>
    <property type="match status" value="1"/>
</dbReference>
<dbReference type="PRINTS" id="PR00318">
    <property type="entry name" value="GPROTEINA"/>
</dbReference>
<proteinExistence type="predicted"/>
<sequence>MAPRASSSDVIAWPPPSAPDADEEARTQRLQNEADAKRVSETIDRAIQQEKEQRKKQTGVKLLLLGQAESGKSTVLKNFQLCFAPNTFQAEAELWRPIIHLNLVRSVNFILDTLAVQRPTSPSSETEKLRRLRFSLRPLKQVEESITRRVSGANLPFLPVLSETGLGQEAPRYHPEKASEVLVRSGMGWKGFIRMRRGSGAAMKSRQEQLDDEGNKRTLRACADDITALWTEPDVQELLKERAISLSHQPGFFLDDVDRVTKEDYLPTPSDILRARVKTIGPEEHRIPMDSNSDHHGKHWIIYDVGGSRSQRAKWAQFFDDVTAIIFLAPISAFNQVLAEDNSVNRLADSFKLWKMISGNKLLASVNFILFLNKMDILDAHLKSGIQFNRYVPNYKDKPNVTEHVAKYLLDVFIALHNQCAPKKRKIHAHLTCAVDTSSTAIVISQIQEVLLVKALSETNIL</sequence>
<dbReference type="GO" id="GO:0007188">
    <property type="term" value="P:adenylate cyclase-modulating G protein-coupled receptor signaling pathway"/>
    <property type="evidence" value="ECO:0007669"/>
    <property type="project" value="TreeGrafter"/>
</dbReference>
<dbReference type="GO" id="GO:0046872">
    <property type="term" value="F:metal ion binding"/>
    <property type="evidence" value="ECO:0007669"/>
    <property type="project" value="UniProtKB-KW"/>
</dbReference>
<reference evidence="8 9" key="1">
    <citation type="journal article" date="2015" name="Fungal Genet. Biol.">
        <title>Evolution of novel wood decay mechanisms in Agaricales revealed by the genome sequences of Fistulina hepatica and Cylindrobasidium torrendii.</title>
        <authorList>
            <person name="Floudas D."/>
            <person name="Held B.W."/>
            <person name="Riley R."/>
            <person name="Nagy L.G."/>
            <person name="Koehler G."/>
            <person name="Ransdell A.S."/>
            <person name="Younus H."/>
            <person name="Chow J."/>
            <person name="Chiniquy J."/>
            <person name="Lipzen A."/>
            <person name="Tritt A."/>
            <person name="Sun H."/>
            <person name="Haridas S."/>
            <person name="LaButti K."/>
            <person name="Ohm R.A."/>
            <person name="Kues U."/>
            <person name="Blanchette R.A."/>
            <person name="Grigoriev I.V."/>
            <person name="Minto R.E."/>
            <person name="Hibbett D.S."/>
        </authorList>
    </citation>
    <scope>NUCLEOTIDE SEQUENCE [LARGE SCALE GENOMIC DNA]</scope>
    <source>
        <strain evidence="8 9">FP15055 ss-10</strain>
    </source>
</reference>
<feature type="compositionally biased region" description="Basic and acidic residues" evidence="7">
    <location>
        <begin position="24"/>
        <end position="40"/>
    </location>
</feature>
<protein>
    <submittedName>
        <fullName evidence="8">Putative G protein alpha chain</fullName>
    </submittedName>
</protein>
<keyword evidence="6" id="KW-0460">Magnesium</keyword>
<evidence type="ECO:0000256" key="7">
    <source>
        <dbReference type="SAM" id="MobiDB-lite"/>
    </source>
</evidence>
<evidence type="ECO:0000256" key="1">
    <source>
        <dbReference type="ARBA" id="ARBA00022723"/>
    </source>
</evidence>
<feature type="binding site" evidence="6">
    <location>
        <position position="279"/>
    </location>
    <ligand>
        <name>Mg(2+)</name>
        <dbReference type="ChEBI" id="CHEBI:18420"/>
    </ligand>
</feature>
<evidence type="ECO:0000256" key="3">
    <source>
        <dbReference type="ARBA" id="ARBA00023134"/>
    </source>
</evidence>
<gene>
    <name evidence="8" type="ORF">CYLTODRAFT_419412</name>
</gene>
<dbReference type="SUPFAM" id="SSF52540">
    <property type="entry name" value="P-loop containing nucleoside triphosphate hydrolases"/>
    <property type="match status" value="1"/>
</dbReference>
<dbReference type="PANTHER" id="PTHR10218:SF360">
    <property type="entry name" value="GUANINE NUCLEOTIDE-BINDING PROTEIN SUBUNIT ALPHA HOMOLOG"/>
    <property type="match status" value="1"/>
</dbReference>
<dbReference type="GO" id="GO:0005525">
    <property type="term" value="F:GTP binding"/>
    <property type="evidence" value="ECO:0007669"/>
    <property type="project" value="UniProtKB-KW"/>
</dbReference>